<dbReference type="GO" id="GO:0005730">
    <property type="term" value="C:nucleolus"/>
    <property type="evidence" value="ECO:0007669"/>
    <property type="project" value="TreeGrafter"/>
</dbReference>
<name>A0A6A6H5Q6_VIRVR</name>
<dbReference type="GO" id="GO:0031123">
    <property type="term" value="P:RNA 3'-end processing"/>
    <property type="evidence" value="ECO:0007669"/>
    <property type="project" value="TreeGrafter"/>
</dbReference>
<dbReference type="PANTHER" id="PTHR23092:SF15">
    <property type="entry name" value="INACTIVE NON-CANONICAL POLY(A) RNA POLYMERASE PROTEIN TRF4-2-RELATED"/>
    <property type="match status" value="1"/>
</dbReference>
<evidence type="ECO:0000256" key="1">
    <source>
        <dbReference type="SAM" id="MobiDB-lite"/>
    </source>
</evidence>
<dbReference type="GO" id="GO:0003729">
    <property type="term" value="F:mRNA binding"/>
    <property type="evidence" value="ECO:0007669"/>
    <property type="project" value="TreeGrafter"/>
</dbReference>
<dbReference type="InterPro" id="IPR054708">
    <property type="entry name" value="MTPAP-like_central"/>
</dbReference>
<feature type="region of interest" description="Disordered" evidence="1">
    <location>
        <begin position="260"/>
        <end position="284"/>
    </location>
</feature>
<feature type="region of interest" description="Disordered" evidence="1">
    <location>
        <begin position="815"/>
        <end position="862"/>
    </location>
</feature>
<feature type="region of interest" description="Disordered" evidence="1">
    <location>
        <begin position="432"/>
        <end position="507"/>
    </location>
</feature>
<dbReference type="OrthoDB" id="273917at2759"/>
<dbReference type="GO" id="GO:0010605">
    <property type="term" value="P:negative regulation of macromolecule metabolic process"/>
    <property type="evidence" value="ECO:0007669"/>
    <property type="project" value="UniProtKB-ARBA"/>
</dbReference>
<organism evidence="3 4">
    <name type="scientific">Viridothelium virens</name>
    <name type="common">Speckled blister lichen</name>
    <name type="synonym">Trypethelium virens</name>
    <dbReference type="NCBI Taxonomy" id="1048519"/>
    <lineage>
        <taxon>Eukaryota</taxon>
        <taxon>Fungi</taxon>
        <taxon>Dikarya</taxon>
        <taxon>Ascomycota</taxon>
        <taxon>Pezizomycotina</taxon>
        <taxon>Dothideomycetes</taxon>
        <taxon>Dothideomycetes incertae sedis</taxon>
        <taxon>Trypetheliales</taxon>
        <taxon>Trypetheliaceae</taxon>
        <taxon>Viridothelium</taxon>
    </lineage>
</organism>
<feature type="domain" description="Poly(A) RNA polymerase mitochondrial-like central palm" evidence="2">
    <location>
        <begin position="547"/>
        <end position="673"/>
    </location>
</feature>
<dbReference type="EMBL" id="ML991810">
    <property type="protein sequence ID" value="KAF2233050.1"/>
    <property type="molecule type" value="Genomic_DNA"/>
</dbReference>
<dbReference type="PANTHER" id="PTHR23092">
    <property type="entry name" value="POLY(A) RNA POLYMERASE"/>
    <property type="match status" value="1"/>
</dbReference>
<proteinExistence type="predicted"/>
<evidence type="ECO:0000259" key="2">
    <source>
        <dbReference type="Pfam" id="PF22600"/>
    </source>
</evidence>
<dbReference type="GO" id="GO:0043634">
    <property type="term" value="P:polyadenylation-dependent ncRNA catabolic process"/>
    <property type="evidence" value="ECO:0007669"/>
    <property type="project" value="TreeGrafter"/>
</dbReference>
<evidence type="ECO:0000313" key="4">
    <source>
        <dbReference type="Proteomes" id="UP000800092"/>
    </source>
</evidence>
<dbReference type="Proteomes" id="UP000800092">
    <property type="component" value="Unassembled WGS sequence"/>
</dbReference>
<dbReference type="GO" id="GO:1990817">
    <property type="term" value="F:poly(A) RNA polymerase activity"/>
    <property type="evidence" value="ECO:0007669"/>
    <property type="project" value="InterPro"/>
</dbReference>
<gene>
    <name evidence="3" type="ORF">EV356DRAFT_230625</name>
</gene>
<dbReference type="SUPFAM" id="SSF81301">
    <property type="entry name" value="Nucleotidyltransferase"/>
    <property type="match status" value="1"/>
</dbReference>
<dbReference type="AlphaFoldDB" id="A0A6A6H5Q6"/>
<protein>
    <recommendedName>
        <fullName evidence="2">Poly(A) RNA polymerase mitochondrial-like central palm domain-containing protein</fullName>
    </recommendedName>
</protein>
<sequence length="1063" mass="119230">MYRTQPYYGILCKSKDAFNAPIALANIFGVSILQRCLVPDTATHGLTFTQHRKLSVDQYSIQFDGDLIPGTSWTEGSGAEGSGKTRTRIPVDCRCKGRDCWRYRRRLKQDGQNQRANALIISDKRPCNSFKTSPSRMEASISHYENSAKMLRGENPLHDSIVKDACPKGNNTQDQVHLNTMTGSPVVQEQLMYRDDNELSNEDGTWESARDIPISREAMLRYIRVENKRVTCHLTSKSSVPQILDYFRLPVVLNRERAKNVSKRGKSTENALKKVPQRREEQSRPTVHLFFDTLSQIKEFSEGLNTNSGWNGELDSAIVRDQLINSAGAASNDSQSDFVYKPIFQQQDDGYSRKETFYEGYELGSSTMEDQVINRNASSIGQESSITYSPIFEEQNDSFPKRTCWIRPDDPPSNVVSGTASLEQEEQILDQTAEKSRDDVSIPLHTDISPTREERRQATRTFSQTRQSDSGRRMQPASFKREDLRSSARMPPRINADTKSPEHDATNTDYKGIYIPLKDQSEGWNYSVPWVDGNRTKELDTRARFNAEIVAFEKWLALSEVEKRARTQLGRDVSTILLDSVSFSEVTPFGSSENGLGSVTSDLDFSWIDWKLREHPRGLSHSKIRKAQTANLQRLRKVLEKRGDFLGLSVQHAKRPLLAMQHRPTGVKLQIVMTDVPKQRWVCHYQDTCPAIRQVYFVVKATLESRGLTDVYQGGIGGYSIFAMVAAVFRLFPDLPERDPVSRLLAFLEFYSNFDTVKYGIDIVTPKIFAKTQPSPGDAQGEGQKDIGAADILDSAEDHYSIEVQKGAVNLSEQKTANSENLGEGTDIAVEDGFRSPSSLEDSSISKSHKTNVRSSHGPPNEKEVFADRATIARTDARRPYLLCLEDPACPTNDLGHKSFTIKHIIATFRHLHRIVFSSIDTSLPTSTSSVANSGVGVVPTSATRNDSLLQPFVGNAFSATVEDSKRQLKSWYYNHVIRPERIASQQHDKANFDHNAPSSSPETLYGQHEMPDAEIPIRHVRARPSQDEKAAQAMEAAHRIVNTAWVSKGSLGGDLEQTGGTL</sequence>
<dbReference type="InterPro" id="IPR045862">
    <property type="entry name" value="Trf4-like"/>
</dbReference>
<dbReference type="SUPFAM" id="SSF81631">
    <property type="entry name" value="PAP/OAS1 substrate-binding domain"/>
    <property type="match status" value="1"/>
</dbReference>
<dbReference type="Pfam" id="PF22600">
    <property type="entry name" value="MTPAP-like_central"/>
    <property type="match status" value="1"/>
</dbReference>
<keyword evidence="4" id="KW-1185">Reference proteome</keyword>
<dbReference type="GO" id="GO:0031499">
    <property type="term" value="C:TRAMP complex"/>
    <property type="evidence" value="ECO:0007669"/>
    <property type="project" value="TreeGrafter"/>
</dbReference>
<reference evidence="3" key="1">
    <citation type="journal article" date="2020" name="Stud. Mycol.">
        <title>101 Dothideomycetes genomes: a test case for predicting lifestyles and emergence of pathogens.</title>
        <authorList>
            <person name="Haridas S."/>
            <person name="Albert R."/>
            <person name="Binder M."/>
            <person name="Bloem J."/>
            <person name="Labutti K."/>
            <person name="Salamov A."/>
            <person name="Andreopoulos B."/>
            <person name="Baker S."/>
            <person name="Barry K."/>
            <person name="Bills G."/>
            <person name="Bluhm B."/>
            <person name="Cannon C."/>
            <person name="Castanera R."/>
            <person name="Culley D."/>
            <person name="Daum C."/>
            <person name="Ezra D."/>
            <person name="Gonzalez J."/>
            <person name="Henrissat B."/>
            <person name="Kuo A."/>
            <person name="Liang C."/>
            <person name="Lipzen A."/>
            <person name="Lutzoni F."/>
            <person name="Magnuson J."/>
            <person name="Mondo S."/>
            <person name="Nolan M."/>
            <person name="Ohm R."/>
            <person name="Pangilinan J."/>
            <person name="Park H.-J."/>
            <person name="Ramirez L."/>
            <person name="Alfaro M."/>
            <person name="Sun H."/>
            <person name="Tritt A."/>
            <person name="Yoshinaga Y."/>
            <person name="Zwiers L.-H."/>
            <person name="Turgeon B."/>
            <person name="Goodwin S."/>
            <person name="Spatafora J."/>
            <person name="Crous P."/>
            <person name="Grigoriev I."/>
        </authorList>
    </citation>
    <scope>NUCLEOTIDE SEQUENCE</scope>
    <source>
        <strain evidence="3">Tuck. ex Michener</strain>
    </source>
</reference>
<evidence type="ECO:0000313" key="3">
    <source>
        <dbReference type="EMBL" id="KAF2233050.1"/>
    </source>
</evidence>
<dbReference type="Gene3D" id="1.10.1410.10">
    <property type="match status" value="2"/>
</dbReference>
<dbReference type="Gene3D" id="3.30.460.10">
    <property type="entry name" value="Beta Polymerase, domain 2"/>
    <property type="match status" value="1"/>
</dbReference>
<feature type="compositionally biased region" description="Polar residues" evidence="1">
    <location>
        <begin position="836"/>
        <end position="846"/>
    </location>
</feature>
<feature type="compositionally biased region" description="Polar residues" evidence="1">
    <location>
        <begin position="459"/>
        <end position="468"/>
    </location>
</feature>
<accession>A0A6A6H5Q6</accession>
<dbReference type="InterPro" id="IPR043519">
    <property type="entry name" value="NT_sf"/>
</dbReference>